<dbReference type="RefSeq" id="WP_005674663.1">
    <property type="nucleotide sequence ID" value="NZ_CP146288.1"/>
</dbReference>
<dbReference type="PANTHER" id="PTHR32309">
    <property type="entry name" value="TYROSINE-PROTEIN KINASE"/>
    <property type="match status" value="1"/>
</dbReference>
<accession>E7RZY9</accession>
<protein>
    <submittedName>
        <fullName evidence="4">Polysaccharide chain length determinant protein, PEP-CTERM locus subfamily</fullName>
    </submittedName>
</protein>
<evidence type="ECO:0000313" key="5">
    <source>
        <dbReference type="Proteomes" id="UP000011021"/>
    </source>
</evidence>
<feature type="domain" description="Tyrosine-protein kinase G-rich" evidence="3">
    <location>
        <begin position="362"/>
        <end position="445"/>
    </location>
</feature>
<dbReference type="InterPro" id="IPR014345">
    <property type="entry name" value="XrtA_polysacc_chain"/>
</dbReference>
<evidence type="ECO:0000256" key="1">
    <source>
        <dbReference type="SAM" id="Coils"/>
    </source>
</evidence>
<proteinExistence type="predicted"/>
<evidence type="ECO:0000259" key="3">
    <source>
        <dbReference type="Pfam" id="PF13807"/>
    </source>
</evidence>
<keyword evidence="2" id="KW-0472">Membrane</keyword>
<keyword evidence="1" id="KW-0175">Coiled coil</keyword>
<dbReference type="InterPro" id="IPR050445">
    <property type="entry name" value="Bact_polysacc_biosynth/exp"/>
</dbReference>
<feature type="transmembrane region" description="Helical" evidence="2">
    <location>
        <begin position="424"/>
        <end position="443"/>
    </location>
</feature>
<feature type="transmembrane region" description="Helical" evidence="2">
    <location>
        <begin position="20"/>
        <end position="40"/>
    </location>
</feature>
<organism evidence="4 5">
    <name type="scientific">Lautropia mirabilis ATCC 51599</name>
    <dbReference type="NCBI Taxonomy" id="887898"/>
    <lineage>
        <taxon>Bacteria</taxon>
        <taxon>Pseudomonadati</taxon>
        <taxon>Pseudomonadota</taxon>
        <taxon>Betaproteobacteria</taxon>
        <taxon>Burkholderiales</taxon>
        <taxon>Burkholderiaceae</taxon>
        <taxon>Lautropia</taxon>
    </lineage>
</organism>
<keyword evidence="2" id="KW-0812">Transmembrane</keyword>
<keyword evidence="5" id="KW-1185">Reference proteome</keyword>
<dbReference type="HOGENOM" id="CLU_009912_5_1_4"/>
<sequence>MLDLLKSYKTYLSGLWKYRVSGLVAMLITGVLGIIITVVLPGNYEATARAYVDTKSILQPLMQGMTVQPDMQGQIQMMARTLVSRPNLEAIVQATGMDHDVQTQKGREALMQTLEKSIQFKPAGGTNFYSIEYRNQSRETALKVVTMLLDLFVKSTRTGKTADTQQAVQFIDQEIAKARDLLLQTETALKEFKIKHIEVMPNLAQDYVARSADIQRELQTARLEYRQAVNSRTAIRTRLEAVPEYVPVGGGQADGGGSETERRLESARKRLDDLLTRYTDAHPDVINTRHSIRELEVQLQKEALRPVDSRPGRGKIPNRLYQEMSIAMAEADAKVASLAARVAEAEAQAKRAREIALAIPKVEAEYIQLNRDYDSNKQNYEKLLQRRDAARLAGSIEENTGTREFRVVDPPRVSPRPVSPNRPLLLGIFFVVSLVLGLAVALVRELANPAFYEPNALKAATKVPLFGAITRYRDEAAQKLARKQSFRFTATLVGYTLVFVVLILIYVIDAGQSSEAAPAPTAQHTQQKVMS</sequence>
<keyword evidence="2" id="KW-1133">Transmembrane helix</keyword>
<dbReference type="Proteomes" id="UP000011021">
    <property type="component" value="Unassembled WGS sequence"/>
</dbReference>
<feature type="transmembrane region" description="Helical" evidence="2">
    <location>
        <begin position="488"/>
        <end position="508"/>
    </location>
</feature>
<evidence type="ECO:0000256" key="2">
    <source>
        <dbReference type="SAM" id="Phobius"/>
    </source>
</evidence>
<comment type="caution">
    <text evidence="4">The sequence shown here is derived from an EMBL/GenBank/DDBJ whole genome shotgun (WGS) entry which is preliminary data.</text>
</comment>
<dbReference type="AlphaFoldDB" id="E7RZY9"/>
<dbReference type="NCBIfam" id="TIGR03007">
    <property type="entry name" value="pepcterm_ChnLen"/>
    <property type="match status" value="1"/>
</dbReference>
<dbReference type="eggNOG" id="COG3206">
    <property type="taxonomic scope" value="Bacteria"/>
</dbReference>
<dbReference type="GO" id="GO:0005886">
    <property type="term" value="C:plasma membrane"/>
    <property type="evidence" value="ECO:0007669"/>
    <property type="project" value="TreeGrafter"/>
</dbReference>
<name>E7RZY9_9BURK</name>
<dbReference type="PANTHER" id="PTHR32309:SF13">
    <property type="entry name" value="FERRIC ENTEROBACTIN TRANSPORT PROTEIN FEPE"/>
    <property type="match status" value="1"/>
</dbReference>
<dbReference type="GO" id="GO:0004713">
    <property type="term" value="F:protein tyrosine kinase activity"/>
    <property type="evidence" value="ECO:0007669"/>
    <property type="project" value="TreeGrafter"/>
</dbReference>
<dbReference type="EMBL" id="AEQP01000022">
    <property type="protein sequence ID" value="EFV94138.1"/>
    <property type="molecule type" value="Genomic_DNA"/>
</dbReference>
<dbReference type="InterPro" id="IPR032807">
    <property type="entry name" value="GNVR"/>
</dbReference>
<gene>
    <name evidence="4" type="ORF">HMPREF0551_2253</name>
</gene>
<feature type="coiled-coil region" evidence="1">
    <location>
        <begin position="328"/>
        <end position="386"/>
    </location>
</feature>
<dbReference type="STRING" id="887898.HMPREF0551_2253"/>
<evidence type="ECO:0000313" key="4">
    <source>
        <dbReference type="EMBL" id="EFV94138.1"/>
    </source>
</evidence>
<dbReference type="Pfam" id="PF13807">
    <property type="entry name" value="GNVR"/>
    <property type="match status" value="1"/>
</dbReference>
<reference evidence="4 5" key="1">
    <citation type="submission" date="2010-12" db="EMBL/GenBank/DDBJ databases">
        <authorList>
            <person name="Muzny D."/>
            <person name="Qin X."/>
            <person name="Deng J."/>
            <person name="Jiang H."/>
            <person name="Liu Y."/>
            <person name="Qu J."/>
            <person name="Song X.-Z."/>
            <person name="Zhang L."/>
            <person name="Thornton R."/>
            <person name="Coyle M."/>
            <person name="Francisco L."/>
            <person name="Jackson L."/>
            <person name="Javaid M."/>
            <person name="Korchina V."/>
            <person name="Kovar C."/>
            <person name="Mata R."/>
            <person name="Mathew T."/>
            <person name="Ngo R."/>
            <person name="Nguyen L."/>
            <person name="Nguyen N."/>
            <person name="Okwuonu G."/>
            <person name="Ongeri F."/>
            <person name="Pham C."/>
            <person name="Simmons D."/>
            <person name="Wilczek-Boney K."/>
            <person name="Hale W."/>
            <person name="Jakkamsetti A."/>
            <person name="Pham P."/>
            <person name="Ruth R."/>
            <person name="San Lucas F."/>
            <person name="Warren J."/>
            <person name="Zhang J."/>
            <person name="Zhao Z."/>
            <person name="Zhou C."/>
            <person name="Zhu D."/>
            <person name="Lee S."/>
            <person name="Bess C."/>
            <person name="Blankenburg K."/>
            <person name="Forbes L."/>
            <person name="Fu Q."/>
            <person name="Gubbala S."/>
            <person name="Hirani K."/>
            <person name="Jayaseelan J.C."/>
            <person name="Lara F."/>
            <person name="Munidasa M."/>
            <person name="Palculict T."/>
            <person name="Patil S."/>
            <person name="Pu L.-L."/>
            <person name="Saada N."/>
            <person name="Tang L."/>
            <person name="Weissenberger G."/>
            <person name="Zhu Y."/>
            <person name="Hemphill L."/>
            <person name="Shang Y."/>
            <person name="Youmans B."/>
            <person name="Ayvaz T."/>
            <person name="Ross M."/>
            <person name="Santibanez J."/>
            <person name="Aqrawi P."/>
            <person name="Gross S."/>
            <person name="Joshi V."/>
            <person name="Fowler G."/>
            <person name="Nazareth L."/>
            <person name="Reid J."/>
            <person name="Worley K."/>
            <person name="Petrosino J."/>
            <person name="Highlander S."/>
            <person name="Gibbs R."/>
        </authorList>
    </citation>
    <scope>NUCLEOTIDE SEQUENCE [LARGE SCALE GENOMIC DNA]</scope>
    <source>
        <strain evidence="4 5">ATCC 51599</strain>
    </source>
</reference>